<evidence type="ECO:0000313" key="2">
    <source>
        <dbReference type="Proteomes" id="UP000249645"/>
    </source>
</evidence>
<protein>
    <submittedName>
        <fullName evidence="1">Uncharacterized protein</fullName>
    </submittedName>
</protein>
<name>A0A2W5EUI8_9SPHI</name>
<evidence type="ECO:0000313" key="1">
    <source>
        <dbReference type="EMBL" id="PZP45040.1"/>
    </source>
</evidence>
<gene>
    <name evidence="1" type="ORF">DI598_13845</name>
</gene>
<sequence>NVRLMDTLQKIDGVVLPEVKLSQYKYGLFDWINIDGRVIPDSGFFTIQDTDLTINWREYDS</sequence>
<accession>A0A2W5EUI8</accession>
<proteinExistence type="predicted"/>
<feature type="non-terminal residue" evidence="1">
    <location>
        <position position="1"/>
    </location>
</feature>
<dbReference type="AlphaFoldDB" id="A0A2W5EUI8"/>
<comment type="caution">
    <text evidence="1">The sequence shown here is derived from an EMBL/GenBank/DDBJ whole genome shotgun (WGS) entry which is preliminary data.</text>
</comment>
<organism evidence="1 2">
    <name type="scientific">Pseudopedobacter saltans</name>
    <dbReference type="NCBI Taxonomy" id="151895"/>
    <lineage>
        <taxon>Bacteria</taxon>
        <taxon>Pseudomonadati</taxon>
        <taxon>Bacteroidota</taxon>
        <taxon>Sphingobacteriia</taxon>
        <taxon>Sphingobacteriales</taxon>
        <taxon>Sphingobacteriaceae</taxon>
        <taxon>Pseudopedobacter</taxon>
    </lineage>
</organism>
<dbReference type="Proteomes" id="UP000249645">
    <property type="component" value="Unassembled WGS sequence"/>
</dbReference>
<reference evidence="1 2" key="1">
    <citation type="submission" date="2017-11" db="EMBL/GenBank/DDBJ databases">
        <title>Infants hospitalized years apart are colonized by the same room-sourced microbial strains.</title>
        <authorList>
            <person name="Brooks B."/>
            <person name="Olm M.R."/>
            <person name="Firek B.A."/>
            <person name="Baker R."/>
            <person name="Thomas B.C."/>
            <person name="Morowitz M.J."/>
            <person name="Banfield J.F."/>
        </authorList>
    </citation>
    <scope>NUCLEOTIDE SEQUENCE [LARGE SCALE GENOMIC DNA]</scope>
    <source>
        <strain evidence="1">S2_009_000_R2_76</strain>
    </source>
</reference>
<dbReference type="EMBL" id="QFOI01000288">
    <property type="protein sequence ID" value="PZP45040.1"/>
    <property type="molecule type" value="Genomic_DNA"/>
</dbReference>